<evidence type="ECO:0000313" key="3">
    <source>
        <dbReference type="Proteomes" id="UP001516023"/>
    </source>
</evidence>
<name>A0ABD3QCY4_9STRA</name>
<evidence type="ECO:0000313" key="2">
    <source>
        <dbReference type="EMBL" id="KAL3798260.1"/>
    </source>
</evidence>
<comment type="caution">
    <text evidence="2">The sequence shown here is derived from an EMBL/GenBank/DDBJ whole genome shotgun (WGS) entry which is preliminary data.</text>
</comment>
<sequence length="67" mass="7849">MNNRRKMQRRHAMSPTSLEAIRLRYLCETLRQTITSDDVDSVSERDSSSKRFTRDDRRSRTFGAPSA</sequence>
<accession>A0ABD3QCY4</accession>
<gene>
    <name evidence="2" type="ORF">HJC23_000174</name>
</gene>
<dbReference type="AlphaFoldDB" id="A0ABD3QCY4"/>
<reference evidence="2 3" key="1">
    <citation type="journal article" date="2020" name="G3 (Bethesda)">
        <title>Improved Reference Genome for Cyclotella cryptica CCMP332, a Model for Cell Wall Morphogenesis, Salinity Adaptation, and Lipid Production in Diatoms (Bacillariophyta).</title>
        <authorList>
            <person name="Roberts W.R."/>
            <person name="Downey K.M."/>
            <person name="Ruck E.C."/>
            <person name="Traller J.C."/>
            <person name="Alverson A.J."/>
        </authorList>
    </citation>
    <scope>NUCLEOTIDE SEQUENCE [LARGE SCALE GENOMIC DNA]</scope>
    <source>
        <strain evidence="2 3">CCMP332</strain>
    </source>
</reference>
<keyword evidence="3" id="KW-1185">Reference proteome</keyword>
<evidence type="ECO:0000256" key="1">
    <source>
        <dbReference type="SAM" id="MobiDB-lite"/>
    </source>
</evidence>
<proteinExistence type="predicted"/>
<protein>
    <submittedName>
        <fullName evidence="2">Uncharacterized protein</fullName>
    </submittedName>
</protein>
<feature type="region of interest" description="Disordered" evidence="1">
    <location>
        <begin position="36"/>
        <end position="67"/>
    </location>
</feature>
<dbReference type="Proteomes" id="UP001516023">
    <property type="component" value="Unassembled WGS sequence"/>
</dbReference>
<feature type="compositionally biased region" description="Basic and acidic residues" evidence="1">
    <location>
        <begin position="42"/>
        <end position="59"/>
    </location>
</feature>
<organism evidence="2 3">
    <name type="scientific">Cyclotella cryptica</name>
    <dbReference type="NCBI Taxonomy" id="29204"/>
    <lineage>
        <taxon>Eukaryota</taxon>
        <taxon>Sar</taxon>
        <taxon>Stramenopiles</taxon>
        <taxon>Ochrophyta</taxon>
        <taxon>Bacillariophyta</taxon>
        <taxon>Coscinodiscophyceae</taxon>
        <taxon>Thalassiosirophycidae</taxon>
        <taxon>Stephanodiscales</taxon>
        <taxon>Stephanodiscaceae</taxon>
        <taxon>Cyclotella</taxon>
    </lineage>
</organism>
<dbReference type="EMBL" id="JABMIG020000047">
    <property type="protein sequence ID" value="KAL3798260.1"/>
    <property type="molecule type" value="Genomic_DNA"/>
</dbReference>